<reference evidence="12" key="1">
    <citation type="submission" date="2018-03" db="EMBL/GenBank/DDBJ databases">
        <authorList>
            <person name="Zecchin S."/>
        </authorList>
    </citation>
    <scope>NUCLEOTIDE SEQUENCE [LARGE SCALE GENOMIC DNA]</scope>
</reference>
<keyword evidence="8" id="KW-1133">Transmembrane helix</keyword>
<organism evidence="11 12">
    <name type="scientific">Candidatus Sulfobium mesophilum</name>
    <dbReference type="NCBI Taxonomy" id="2016548"/>
    <lineage>
        <taxon>Bacteria</taxon>
        <taxon>Pseudomonadati</taxon>
        <taxon>Nitrospirota</taxon>
        <taxon>Nitrospiria</taxon>
        <taxon>Nitrospirales</taxon>
        <taxon>Nitrospiraceae</taxon>
        <taxon>Candidatus Sulfobium</taxon>
    </lineage>
</organism>
<sequence>MMGPNVLLINPKISEASQSKKINAMINITFPTSIGVLAGYLTASGIEKVQIIDEQVHPIADEDVSTLLRSMATPRVVGISVLTLNCGRAYELARKFKQADPGITVVFGGIHPTVVSEEVLSTGAVDVVVRGEGEETLRELVSLILQGKAYHGINGISYAKDGAYMHNQDRMMIQNLDTIPPFPYHLFQKDLDRYPNFSGIFGSRGCPYKCTFCSSRSISGRKYRHHSVGRVIEEMKTLVRTYGQTSIFLMDDNIAVNKRHFKELCDSIIREGLHREAFFHGSLRGDNASDEVLDMAWNANFRILYYGLETGSETLMKTIDKGETVAEVADAIIRAARRGFSVGTTIIFGLPTETRKDRYKTLRFVKSLPLSSVRFNTLTPYPGTPVYQQEFPKGNVLIKKNWENFGVQYMWESDDIPFVPEGNDRIELIFDTMWANLSYYMSFRGLKNLFTAKYAGGNVIKLKTKWYFSFSELKKMAALFFYLFSRFSTVAFRMFWGMAKRALR</sequence>
<evidence type="ECO:0000256" key="3">
    <source>
        <dbReference type="ARBA" id="ARBA00022679"/>
    </source>
</evidence>
<dbReference type="InterPro" id="IPR058240">
    <property type="entry name" value="rSAM_sf"/>
</dbReference>
<keyword evidence="3" id="KW-0808">Transferase</keyword>
<dbReference type="PROSITE" id="PS51918">
    <property type="entry name" value="RADICAL_SAM"/>
    <property type="match status" value="1"/>
</dbReference>
<dbReference type="InterPro" id="IPR007197">
    <property type="entry name" value="rSAM"/>
</dbReference>
<keyword evidence="8" id="KW-0812">Transmembrane</keyword>
<dbReference type="SUPFAM" id="SSF52242">
    <property type="entry name" value="Cobalamin (vitamin B12)-binding domain"/>
    <property type="match status" value="1"/>
</dbReference>
<keyword evidence="2" id="KW-0489">Methyltransferase</keyword>
<feature type="transmembrane region" description="Helical" evidence="8">
    <location>
        <begin position="476"/>
        <end position="496"/>
    </location>
</feature>
<dbReference type="GO" id="GO:0003824">
    <property type="term" value="F:catalytic activity"/>
    <property type="evidence" value="ECO:0007669"/>
    <property type="project" value="InterPro"/>
</dbReference>
<keyword evidence="5" id="KW-0479">Metal-binding</keyword>
<evidence type="ECO:0000259" key="9">
    <source>
        <dbReference type="PROSITE" id="PS51332"/>
    </source>
</evidence>
<dbReference type="InterPro" id="IPR023404">
    <property type="entry name" value="rSAM_horseshoe"/>
</dbReference>
<evidence type="ECO:0000256" key="4">
    <source>
        <dbReference type="ARBA" id="ARBA00022691"/>
    </source>
</evidence>
<evidence type="ECO:0000256" key="6">
    <source>
        <dbReference type="ARBA" id="ARBA00023004"/>
    </source>
</evidence>
<dbReference type="InterPro" id="IPR051198">
    <property type="entry name" value="BchE-like"/>
</dbReference>
<feature type="domain" description="Radical SAM core" evidence="10">
    <location>
        <begin position="192"/>
        <end position="417"/>
    </location>
</feature>
<name>A0A2U3QFD0_9BACT</name>
<dbReference type="InterPro" id="IPR036724">
    <property type="entry name" value="Cobalamin-bd_sf"/>
</dbReference>
<keyword evidence="8" id="KW-0472">Membrane</keyword>
<keyword evidence="12" id="KW-1185">Reference proteome</keyword>
<evidence type="ECO:0000256" key="8">
    <source>
        <dbReference type="SAM" id="Phobius"/>
    </source>
</evidence>
<dbReference type="Gene3D" id="3.40.50.280">
    <property type="entry name" value="Cobalamin-binding domain"/>
    <property type="match status" value="1"/>
</dbReference>
<keyword evidence="6" id="KW-0408">Iron</keyword>
<evidence type="ECO:0000313" key="12">
    <source>
        <dbReference type="Proteomes" id="UP000245125"/>
    </source>
</evidence>
<dbReference type="SFLD" id="SFLDG01082">
    <property type="entry name" value="B12-binding_domain_containing"/>
    <property type="match status" value="1"/>
</dbReference>
<dbReference type="Pfam" id="PF04055">
    <property type="entry name" value="Radical_SAM"/>
    <property type="match status" value="1"/>
</dbReference>
<dbReference type="CDD" id="cd01335">
    <property type="entry name" value="Radical_SAM"/>
    <property type="match status" value="1"/>
</dbReference>
<dbReference type="PANTHER" id="PTHR43409:SF7">
    <property type="entry name" value="BLL1977 PROTEIN"/>
    <property type="match status" value="1"/>
</dbReference>
<dbReference type="Gene3D" id="3.80.30.20">
    <property type="entry name" value="tm_1862 like domain"/>
    <property type="match status" value="1"/>
</dbReference>
<dbReference type="OrthoDB" id="9804952at2"/>
<dbReference type="InterPro" id="IPR006638">
    <property type="entry name" value="Elp3/MiaA/NifB-like_rSAM"/>
</dbReference>
<dbReference type="CDD" id="cd02068">
    <property type="entry name" value="radical_SAM_B12_BD"/>
    <property type="match status" value="1"/>
</dbReference>
<evidence type="ECO:0000313" key="11">
    <source>
        <dbReference type="EMBL" id="SPQ00019.1"/>
    </source>
</evidence>
<comment type="cofactor">
    <cofactor evidence="1">
        <name>[4Fe-4S] cluster</name>
        <dbReference type="ChEBI" id="CHEBI:49883"/>
    </cofactor>
</comment>
<dbReference type="AlphaFoldDB" id="A0A2U3QFD0"/>
<keyword evidence="4" id="KW-0949">S-adenosyl-L-methionine</keyword>
<feature type="domain" description="B12-binding" evidence="9">
    <location>
        <begin position="10"/>
        <end position="151"/>
    </location>
</feature>
<dbReference type="SMART" id="SM00729">
    <property type="entry name" value="Elp3"/>
    <property type="match status" value="1"/>
</dbReference>
<gene>
    <name evidence="11" type="ORF">NBG4_150020</name>
</gene>
<dbReference type="GO" id="GO:0046872">
    <property type="term" value="F:metal ion binding"/>
    <property type="evidence" value="ECO:0007669"/>
    <property type="project" value="UniProtKB-KW"/>
</dbReference>
<accession>A0A2U3QFD0</accession>
<dbReference type="Pfam" id="PF02310">
    <property type="entry name" value="B12-binding"/>
    <property type="match status" value="1"/>
</dbReference>
<dbReference type="SFLD" id="SFLDS00029">
    <property type="entry name" value="Radical_SAM"/>
    <property type="match status" value="1"/>
</dbReference>
<evidence type="ECO:0000256" key="2">
    <source>
        <dbReference type="ARBA" id="ARBA00022603"/>
    </source>
</evidence>
<dbReference type="Proteomes" id="UP000245125">
    <property type="component" value="Unassembled WGS sequence"/>
</dbReference>
<evidence type="ECO:0000256" key="5">
    <source>
        <dbReference type="ARBA" id="ARBA00022723"/>
    </source>
</evidence>
<dbReference type="InterPro" id="IPR006158">
    <property type="entry name" value="Cobalamin-bd"/>
</dbReference>
<keyword evidence="7" id="KW-0411">Iron-sulfur</keyword>
<evidence type="ECO:0000256" key="1">
    <source>
        <dbReference type="ARBA" id="ARBA00001966"/>
    </source>
</evidence>
<dbReference type="GO" id="GO:0051539">
    <property type="term" value="F:4 iron, 4 sulfur cluster binding"/>
    <property type="evidence" value="ECO:0007669"/>
    <property type="project" value="UniProtKB-KW"/>
</dbReference>
<evidence type="ECO:0000259" key="10">
    <source>
        <dbReference type="PROSITE" id="PS51918"/>
    </source>
</evidence>
<dbReference type="PANTHER" id="PTHR43409">
    <property type="entry name" value="ANAEROBIC MAGNESIUM-PROTOPORPHYRIN IX MONOMETHYL ESTER CYCLASE-RELATED"/>
    <property type="match status" value="1"/>
</dbReference>
<dbReference type="PROSITE" id="PS51332">
    <property type="entry name" value="B12_BINDING"/>
    <property type="match status" value="1"/>
</dbReference>
<evidence type="ECO:0000256" key="7">
    <source>
        <dbReference type="ARBA" id="ARBA00023014"/>
    </source>
</evidence>
<dbReference type="GO" id="GO:0031419">
    <property type="term" value="F:cobalamin binding"/>
    <property type="evidence" value="ECO:0007669"/>
    <property type="project" value="InterPro"/>
</dbReference>
<dbReference type="EMBL" id="OUUY01000057">
    <property type="protein sequence ID" value="SPQ00019.1"/>
    <property type="molecule type" value="Genomic_DNA"/>
</dbReference>
<dbReference type="SFLD" id="SFLDG01123">
    <property type="entry name" value="methyltransferase_(Class_B)"/>
    <property type="match status" value="1"/>
</dbReference>
<dbReference type="SUPFAM" id="SSF102114">
    <property type="entry name" value="Radical SAM enzymes"/>
    <property type="match status" value="1"/>
</dbReference>
<dbReference type="InterPro" id="IPR034466">
    <property type="entry name" value="Methyltransferase_Class_B"/>
</dbReference>
<proteinExistence type="predicted"/>
<protein>
    <submittedName>
        <fullName evidence="11">Uncharacterized protein</fullName>
    </submittedName>
</protein>